<dbReference type="Pfam" id="PF13499">
    <property type="entry name" value="EF-hand_7"/>
    <property type="match status" value="1"/>
</dbReference>
<dbReference type="InterPro" id="IPR011992">
    <property type="entry name" value="EF-hand-dom_pair"/>
</dbReference>
<keyword evidence="1" id="KW-0106">Calcium</keyword>
<dbReference type="InterPro" id="IPR002048">
    <property type="entry name" value="EF_hand_dom"/>
</dbReference>
<evidence type="ECO:0000313" key="4">
    <source>
        <dbReference type="Proteomes" id="UP000325577"/>
    </source>
</evidence>
<dbReference type="PROSITE" id="PS50222">
    <property type="entry name" value="EF_HAND_2"/>
    <property type="match status" value="2"/>
</dbReference>
<dbReference type="SMART" id="SM00054">
    <property type="entry name" value="EFh"/>
    <property type="match status" value="2"/>
</dbReference>
<dbReference type="AlphaFoldDB" id="A0A5J5B5E0"/>
<organism evidence="3 4">
    <name type="scientific">Nyssa sinensis</name>
    <dbReference type="NCBI Taxonomy" id="561372"/>
    <lineage>
        <taxon>Eukaryota</taxon>
        <taxon>Viridiplantae</taxon>
        <taxon>Streptophyta</taxon>
        <taxon>Embryophyta</taxon>
        <taxon>Tracheophyta</taxon>
        <taxon>Spermatophyta</taxon>
        <taxon>Magnoliopsida</taxon>
        <taxon>eudicotyledons</taxon>
        <taxon>Gunneridae</taxon>
        <taxon>Pentapetalae</taxon>
        <taxon>asterids</taxon>
        <taxon>Cornales</taxon>
        <taxon>Nyssaceae</taxon>
        <taxon>Nyssa</taxon>
    </lineage>
</organism>
<accession>A0A5J5B5E0</accession>
<dbReference type="CDD" id="cd00051">
    <property type="entry name" value="EFh"/>
    <property type="match status" value="1"/>
</dbReference>
<feature type="domain" description="EF-hand" evidence="2">
    <location>
        <begin position="134"/>
        <end position="165"/>
    </location>
</feature>
<evidence type="ECO:0000259" key="2">
    <source>
        <dbReference type="PROSITE" id="PS50222"/>
    </source>
</evidence>
<reference evidence="3 4" key="1">
    <citation type="submission" date="2019-09" db="EMBL/GenBank/DDBJ databases">
        <title>A chromosome-level genome assembly of the Chinese tupelo Nyssa sinensis.</title>
        <authorList>
            <person name="Yang X."/>
            <person name="Kang M."/>
            <person name="Yang Y."/>
            <person name="Xiong H."/>
            <person name="Wang M."/>
            <person name="Zhang Z."/>
            <person name="Wang Z."/>
            <person name="Wu H."/>
            <person name="Ma T."/>
            <person name="Liu J."/>
            <person name="Xi Z."/>
        </authorList>
    </citation>
    <scope>NUCLEOTIDE SEQUENCE [LARGE SCALE GENOMIC DNA]</scope>
    <source>
        <strain evidence="3">J267</strain>
        <tissue evidence="3">Leaf</tissue>
    </source>
</reference>
<protein>
    <recommendedName>
        <fullName evidence="2">EF-hand domain-containing protein</fullName>
    </recommendedName>
</protein>
<dbReference type="PROSITE" id="PS00018">
    <property type="entry name" value="EF_HAND_1"/>
    <property type="match status" value="2"/>
</dbReference>
<name>A0A5J5B5E0_9ASTE</name>
<dbReference type="InterPro" id="IPR018247">
    <property type="entry name" value="EF_Hand_1_Ca_BS"/>
</dbReference>
<dbReference type="Gene3D" id="1.10.238.10">
    <property type="entry name" value="EF-hand"/>
    <property type="match status" value="1"/>
</dbReference>
<evidence type="ECO:0000256" key="1">
    <source>
        <dbReference type="ARBA" id="ARBA00022837"/>
    </source>
</evidence>
<dbReference type="Proteomes" id="UP000325577">
    <property type="component" value="Linkage Group LG15"/>
</dbReference>
<dbReference type="EMBL" id="CM018038">
    <property type="protein sequence ID" value="KAA8537744.1"/>
    <property type="molecule type" value="Genomic_DNA"/>
</dbReference>
<sequence>MTHHHHGEALVVVEVEAEVLMSPAVEEIMIPAAEELKIPATEEIMILATKAKIDTDTKAIMSHSLTNQILSAISVRNHKRMPIWTSRSDAGLPLSKEKQKGILKQYDKDGNGRLSKKELKVAFHNPGLHFSSWRARKAFRQADANGDGYISEDEMKNLITYSSRWGFKS</sequence>
<feature type="domain" description="EF-hand" evidence="2">
    <location>
        <begin position="94"/>
        <end position="129"/>
    </location>
</feature>
<proteinExistence type="predicted"/>
<keyword evidence="4" id="KW-1185">Reference proteome</keyword>
<dbReference type="SUPFAM" id="SSF47473">
    <property type="entry name" value="EF-hand"/>
    <property type="match status" value="1"/>
</dbReference>
<dbReference type="OrthoDB" id="26525at2759"/>
<gene>
    <name evidence="3" type="ORF">F0562_027676</name>
</gene>
<evidence type="ECO:0000313" key="3">
    <source>
        <dbReference type="EMBL" id="KAA8537744.1"/>
    </source>
</evidence>
<dbReference type="GO" id="GO:0005509">
    <property type="term" value="F:calcium ion binding"/>
    <property type="evidence" value="ECO:0007669"/>
    <property type="project" value="InterPro"/>
</dbReference>